<proteinExistence type="predicted"/>
<dbReference type="EMBL" id="JAATIS010003638">
    <property type="protein sequence ID" value="KAG2464164.1"/>
    <property type="molecule type" value="Genomic_DNA"/>
</dbReference>
<feature type="non-terminal residue" evidence="2">
    <location>
        <position position="1"/>
    </location>
</feature>
<keyword evidence="1" id="KW-0472">Membrane</keyword>
<keyword evidence="1" id="KW-0812">Transmembrane</keyword>
<evidence type="ECO:0000313" key="3">
    <source>
        <dbReference type="Proteomes" id="UP000886611"/>
    </source>
</evidence>
<comment type="caution">
    <text evidence="2">The sequence shown here is derived from an EMBL/GenBank/DDBJ whole genome shotgun (WGS) entry which is preliminary data.</text>
</comment>
<evidence type="ECO:0000313" key="2">
    <source>
        <dbReference type="EMBL" id="KAG2464164.1"/>
    </source>
</evidence>
<protein>
    <submittedName>
        <fullName evidence="2">KCNE3 protein</fullName>
    </submittedName>
</protein>
<reference evidence="2 3" key="1">
    <citation type="journal article" date="2021" name="Cell">
        <title>Tracing the genetic footprints of vertebrate landing in non-teleost ray-finned fishes.</title>
        <authorList>
            <person name="Bi X."/>
            <person name="Wang K."/>
            <person name="Yang L."/>
            <person name="Pan H."/>
            <person name="Jiang H."/>
            <person name="Wei Q."/>
            <person name="Fang M."/>
            <person name="Yu H."/>
            <person name="Zhu C."/>
            <person name="Cai Y."/>
            <person name="He Y."/>
            <person name="Gan X."/>
            <person name="Zeng H."/>
            <person name="Yu D."/>
            <person name="Zhu Y."/>
            <person name="Jiang H."/>
            <person name="Qiu Q."/>
            <person name="Yang H."/>
            <person name="Zhang Y.E."/>
            <person name="Wang W."/>
            <person name="Zhu M."/>
            <person name="He S."/>
            <person name="Zhang G."/>
        </authorList>
    </citation>
    <scope>NUCLEOTIDE SEQUENCE [LARGE SCALE GENOMIC DNA]</scope>
    <source>
        <strain evidence="2">Bchr_013</strain>
    </source>
</reference>
<dbReference type="AlphaFoldDB" id="A0A8X7XAK4"/>
<feature type="transmembrane region" description="Helical" evidence="1">
    <location>
        <begin position="33"/>
        <end position="53"/>
    </location>
</feature>
<dbReference type="Proteomes" id="UP000886611">
    <property type="component" value="Unassembled WGS sequence"/>
</dbReference>
<name>A0A8X7XAK4_POLSE</name>
<sequence>MNCTNILPSYLLKIFGEPENQKTLGEATRNDYAFVYVLTVMFLFAALVVILLWDNMRERRNVNKNDPYHIYMKNNWSLAEEMRARTDGAVGGSVRFEL</sequence>
<keyword evidence="1" id="KW-1133">Transmembrane helix</keyword>
<feature type="non-terminal residue" evidence="2">
    <location>
        <position position="98"/>
    </location>
</feature>
<gene>
    <name evidence="2" type="primary">Kcne3_1</name>
    <name evidence="2" type="ORF">GTO96_0002719</name>
</gene>
<accession>A0A8X7XAK4</accession>
<keyword evidence="3" id="KW-1185">Reference proteome</keyword>
<evidence type="ECO:0000256" key="1">
    <source>
        <dbReference type="SAM" id="Phobius"/>
    </source>
</evidence>
<organism evidence="2 3">
    <name type="scientific">Polypterus senegalus</name>
    <name type="common">Senegal bichir</name>
    <dbReference type="NCBI Taxonomy" id="55291"/>
    <lineage>
        <taxon>Eukaryota</taxon>
        <taxon>Metazoa</taxon>
        <taxon>Chordata</taxon>
        <taxon>Craniata</taxon>
        <taxon>Vertebrata</taxon>
        <taxon>Euteleostomi</taxon>
        <taxon>Actinopterygii</taxon>
        <taxon>Polypteriformes</taxon>
        <taxon>Polypteridae</taxon>
        <taxon>Polypterus</taxon>
    </lineage>
</organism>